<accession>A0A514DAL4</accession>
<protein>
    <recommendedName>
        <fullName evidence="9">Maturation</fullName>
    </recommendedName>
</protein>
<comment type="similarity">
    <text evidence="7">Belongs to the Leviviricetes maturation protein family.</text>
</comment>
<evidence type="ECO:0000256" key="6">
    <source>
        <dbReference type="ARBA" id="ARBA00023296"/>
    </source>
</evidence>
<keyword evidence="4" id="KW-0946">Virion</keyword>
<evidence type="ECO:0000256" key="7">
    <source>
        <dbReference type="ARBA" id="ARBA00035110"/>
    </source>
</evidence>
<keyword evidence="6" id="KW-1160">Virus entry into host cell</keyword>
<evidence type="ECO:0000256" key="3">
    <source>
        <dbReference type="ARBA" id="ARBA00022804"/>
    </source>
</evidence>
<organism evidence="8">
    <name type="scientific">Leviviridae sp</name>
    <dbReference type="NCBI Taxonomy" id="2027243"/>
    <lineage>
        <taxon>Viruses</taxon>
        <taxon>Riboviria</taxon>
        <taxon>Orthornavirae</taxon>
        <taxon>Lenarviricota</taxon>
        <taxon>Leviviricetes</taxon>
        <taxon>Norzivirales</taxon>
        <taxon>Fiersviridae</taxon>
    </lineage>
</organism>
<evidence type="ECO:0000256" key="2">
    <source>
        <dbReference type="ARBA" id="ARBA00022581"/>
    </source>
</evidence>
<dbReference type="Pfam" id="PF03863">
    <property type="entry name" value="Phage_mat-A"/>
    <property type="match status" value="1"/>
</dbReference>
<dbReference type="EMBL" id="MN035691">
    <property type="protein sequence ID" value="QDH90654.1"/>
    <property type="molecule type" value="Genomic_RNA"/>
</dbReference>
<dbReference type="GO" id="GO:0044423">
    <property type="term" value="C:virion component"/>
    <property type="evidence" value="ECO:0007669"/>
    <property type="project" value="UniProtKB-KW"/>
</dbReference>
<gene>
    <name evidence="8" type="ORF">H1Bulk29370_000003</name>
</gene>
<evidence type="ECO:0000256" key="4">
    <source>
        <dbReference type="ARBA" id="ARBA00022844"/>
    </source>
</evidence>
<dbReference type="InterPro" id="IPR005563">
    <property type="entry name" value="A_protein"/>
</dbReference>
<comment type="subcellular location">
    <subcellularLocation>
        <location evidence="1">Virion</location>
    </subcellularLocation>
</comment>
<evidence type="ECO:0000256" key="5">
    <source>
        <dbReference type="ARBA" id="ARBA00023104"/>
    </source>
</evidence>
<evidence type="ECO:0000256" key="1">
    <source>
        <dbReference type="ARBA" id="ARBA00004328"/>
    </source>
</evidence>
<proteinExistence type="inferred from homology"/>
<reference evidence="8" key="1">
    <citation type="submission" date="2019-05" db="EMBL/GenBank/DDBJ databases">
        <title>Metatranscriptomic reconstruction reveals RNA viruses with the potential to shape carbon cycling in soil.</title>
        <authorList>
            <person name="Starr E.P."/>
            <person name="Nuccio E."/>
            <person name="Pett-Ridge J."/>
            <person name="Banfield J.F."/>
            <person name="Firestone M.K."/>
        </authorList>
    </citation>
    <scope>NUCLEOTIDE SEQUENCE</scope>
    <source>
        <strain evidence="8">H1_Bulk_29_scaffold_370</strain>
    </source>
</reference>
<keyword evidence="5" id="KW-1175">Viral attachment to host cell pilus</keyword>
<evidence type="ECO:0000313" key="8">
    <source>
        <dbReference type="EMBL" id="QDH90654.1"/>
    </source>
</evidence>
<keyword evidence="2" id="KW-0945">Host-virus interaction</keyword>
<dbReference type="GO" id="GO:0039666">
    <property type="term" value="P:virion attachment to host cell pilus"/>
    <property type="evidence" value="ECO:0007669"/>
    <property type="project" value="UniProtKB-KW"/>
</dbReference>
<evidence type="ECO:0008006" key="9">
    <source>
        <dbReference type="Google" id="ProtNLM"/>
    </source>
</evidence>
<sequence length="408" mass="45569">MNVMTGSPKIKSRSLPDTVVTDSYSDVYNNLNVLQSHNFNGNYTESTFGEQIAYTTLRKNLRAKSNQCQHLKETFHYSGGSGAMRLQNASPAGWYTDYRGHHANCCNAKASIINAVETQLVRTKGAVLGYDGQSWINSVWDYLRPDLRTVSIPNFLADIEDLKDLFQIWKKNVSIAKNLAGAHLNYKFGWKPTVGDLSDMIEGVTKLRAKLAAFKSQLGQTIQGSRGVTHGLPTSATGTIVYPSGLHTASYSASCVRKVTAYIAWQPQPLAVMGPMDEVLRGLLDSLGFELNPRIIWDAIPFTFVIDWFFGVGSWLDRFRVDALELPVALVDSFLQYEETLHIEWTWLRANDGTYTTRPKSAGATYERKFFHRMPIYPDPATLAGLGWKLPSLNQAELLLSLATVLKK</sequence>
<name>A0A514DAL4_9VIRU</name>
<keyword evidence="3" id="KW-1161">Viral attachment to host cell</keyword>